<accession>A0A3E1RAR8</accession>
<organism evidence="2 3">
    <name type="scientific">Rhodoferax lacus</name>
    <dbReference type="NCBI Taxonomy" id="2184758"/>
    <lineage>
        <taxon>Bacteria</taxon>
        <taxon>Pseudomonadati</taxon>
        <taxon>Pseudomonadota</taxon>
        <taxon>Betaproteobacteria</taxon>
        <taxon>Burkholderiales</taxon>
        <taxon>Comamonadaceae</taxon>
        <taxon>Rhodoferax</taxon>
    </lineage>
</organism>
<reference evidence="2 3" key="1">
    <citation type="submission" date="2018-05" db="EMBL/GenBank/DDBJ databases">
        <title>Rhodoferax soyangensis sp.nov., isolated from an oligotrophic freshwater lake.</title>
        <authorList>
            <person name="Park M."/>
        </authorList>
    </citation>
    <scope>NUCLEOTIDE SEQUENCE [LARGE SCALE GENOMIC DNA]</scope>
    <source>
        <strain evidence="2 3">IMCC26218</strain>
    </source>
</reference>
<dbReference type="Proteomes" id="UP000260665">
    <property type="component" value="Unassembled WGS sequence"/>
</dbReference>
<dbReference type="InterPro" id="IPR018640">
    <property type="entry name" value="DUF2063"/>
</dbReference>
<proteinExistence type="predicted"/>
<dbReference type="AlphaFoldDB" id="A0A3E1RAR8"/>
<dbReference type="Pfam" id="PF09836">
    <property type="entry name" value="DUF2063"/>
    <property type="match status" value="1"/>
</dbReference>
<name>A0A3E1RAR8_9BURK</name>
<gene>
    <name evidence="2" type="ORF">DIC66_12445</name>
</gene>
<dbReference type="EMBL" id="QFZK01000007">
    <property type="protein sequence ID" value="RFO96454.1"/>
    <property type="molecule type" value="Genomic_DNA"/>
</dbReference>
<comment type="caution">
    <text evidence="2">The sequence shown here is derived from an EMBL/GenBank/DDBJ whole genome shotgun (WGS) entry which is preliminary data.</text>
</comment>
<protein>
    <recommendedName>
        <fullName evidence="1">Putative DNA-binding domain-containing protein</fullName>
    </recommendedName>
</protein>
<feature type="domain" description="Putative DNA-binding" evidence="1">
    <location>
        <begin position="38"/>
        <end position="132"/>
    </location>
</feature>
<evidence type="ECO:0000259" key="1">
    <source>
        <dbReference type="Pfam" id="PF09836"/>
    </source>
</evidence>
<keyword evidence="3" id="KW-1185">Reference proteome</keyword>
<evidence type="ECO:0000313" key="2">
    <source>
        <dbReference type="EMBL" id="RFO96454.1"/>
    </source>
</evidence>
<evidence type="ECO:0000313" key="3">
    <source>
        <dbReference type="Proteomes" id="UP000260665"/>
    </source>
</evidence>
<sequence length="329" mass="34609">MGHRYPCTARVAGRSGPRPCTGAADTRGLCVSALADQQRALLDALFVWPSSDASRALLVQARGVGSRAERGLKAYQSNGHMLAERALRAAYPVLAQMLGDESFGDLARALWHAHPPQCGDIARWGEATADFVQVSEQLQGEPYLVDVARAEWALHRCAFAQDQDADLASLALLTTDDPQTLTLVLAPGLATLSSLWPLASLLLAHTEGSPSFAEVGAQLSSRIAQAVVIWRHGFQPRLRLPLAGELPVLCALQTGRDLASALQASTELDIAQWLPLAVRTGLVLGVCPHVAPSVALDGGNTGCAASPAQPLGSDVCSPGILSLRGDQIA</sequence>